<evidence type="ECO:0000259" key="17">
    <source>
        <dbReference type="Pfam" id="PF22599"/>
    </source>
</evidence>
<evidence type="ECO:0000256" key="8">
    <source>
        <dbReference type="ARBA" id="ARBA00023010"/>
    </source>
</evidence>
<dbReference type="Pfam" id="PF07549">
    <property type="entry name" value="Sec_GG"/>
    <property type="match status" value="2"/>
</dbReference>
<keyword evidence="7 13" id="KW-1133">Transmembrane helix</keyword>
<dbReference type="NCBIfam" id="TIGR00966">
    <property type="entry name" value="transloc_SecF"/>
    <property type="match status" value="1"/>
</dbReference>
<name>A0A1H7HGC5_9RHOB</name>
<dbReference type="PRINTS" id="PR01755">
    <property type="entry name" value="SECFTRNLCASE"/>
</dbReference>
<dbReference type="Pfam" id="PF21760">
    <property type="entry name" value="SecD_1st"/>
    <property type="match status" value="1"/>
</dbReference>
<dbReference type="AlphaFoldDB" id="A0A1H7HGC5"/>
<dbReference type="GO" id="GO:0005886">
    <property type="term" value="C:plasma membrane"/>
    <property type="evidence" value="ECO:0007669"/>
    <property type="project" value="UniProtKB-SubCell"/>
</dbReference>
<keyword evidence="6 13" id="KW-0653">Protein transport</keyword>
<keyword evidence="19" id="KW-1185">Reference proteome</keyword>
<evidence type="ECO:0000256" key="6">
    <source>
        <dbReference type="ARBA" id="ARBA00022927"/>
    </source>
</evidence>
<dbReference type="HAMAP" id="MF_01463_B">
    <property type="entry name" value="SecD_B"/>
    <property type="match status" value="1"/>
</dbReference>
<sequence length="878" mass="94764">MLQIALWKRMCIWGLVAAGLMLAMPNAFYSRVETRNDAAAAVEAGADPAALQDDLSLWPGWLPSGLVNLGLDLRGGAHLLAEVQVADVYQARVEGMWPEVRDLLREERDRVGPIRLQTTEAPELRVRLVERPEMVSEAASLVRGLARPTFDVLTGIGGSDIEVTTEGADIVVRLSEAEQRATDDRTVQQALEIIRRRIDEVGTREPTIQRQGADRILIQVPGIGSAAELKDLIGTTAQLTFQPVIGRSSDADERPGPGNEVLPSIDEPGVYYILEKAPVVTGEELVDAQPDFDQNGRPAVSFRFNPTGARKFGDYTAQNIGNPFAIVLDGEVISAPVIQSYIPGGSGIITGNFNIEESTNLAVLLRAGALPAGLEFLEERTVGPELGADSIEAGKIASLVAFVLVLLYMSLSYGIFGIFANIALIINVALIFGLLSVIGATLTLPGIAGIVLTIGMAVDANVLVFERIREEVKSARGPARAIELGYEKALSAIVDANITTFMTALILYAMGSGPVRGFAITLGLGIMTSVFTALFVTRLIAVIWFERRRPGTVLQGRSLRLVPETTSWDFFSRWKLWLGISGVMILVALGSFGVQGLNFGIDFKGGTTIRTQSAEPVDIGSYRSAISDLGLGDVSITEVFDPTFGPDENVAMVRIQAQDEAEAVTPQVIAQVEAALQQVVPDINFTSVESVGPKVSGELIQTAIIAVILAIGAVLVYIWMRFEWQFAVGAVVALVHDVALTIGVFSELQIQFDLAIIAALLTIVGYSLNDTVVVFDRVRENLRKYKQKPLREVLNLSINETLSRTMMTSATTLLALVVLYFLGGDVIRGFVFAMIWGVVVGTYSSIFVASTVLMWLGVKRDWSKPDATTGNQFANVDA</sequence>
<feature type="domain" description="Protein translocase subunit SecDF P1" evidence="16">
    <location>
        <begin position="187"/>
        <end position="244"/>
    </location>
</feature>
<keyword evidence="4" id="KW-0997">Cell inner membrane</keyword>
<dbReference type="InterPro" id="IPR054384">
    <property type="entry name" value="SecDF_P1_head"/>
</dbReference>
<keyword evidence="2 13" id="KW-0813">Transport</keyword>
<proteinExistence type="inferred from homology"/>
<dbReference type="InterPro" id="IPR022645">
    <property type="entry name" value="SecD/SecF_bac"/>
</dbReference>
<gene>
    <name evidence="14" type="primary">secF</name>
    <name evidence="13" type="synonym">secD</name>
    <name evidence="18" type="ORF">SAMN05443999_101532</name>
</gene>
<reference evidence="18 19" key="1">
    <citation type="submission" date="2016-10" db="EMBL/GenBank/DDBJ databases">
        <authorList>
            <person name="de Groot N.N."/>
        </authorList>
    </citation>
    <scope>NUCLEOTIDE SEQUENCE [LARGE SCALE GENOMIC DNA]</scope>
    <source>
        <strain evidence="18 19">DSM 100674</strain>
    </source>
</reference>
<dbReference type="Gene3D" id="1.20.1640.10">
    <property type="entry name" value="Multidrug efflux transporter AcrB transmembrane domain"/>
    <property type="match status" value="2"/>
</dbReference>
<comment type="similarity">
    <text evidence="11">In the C-terminal section; belongs to the SecD/SecF family. SecF subfamily.</text>
</comment>
<dbReference type="InterPro" id="IPR022813">
    <property type="entry name" value="SecD/SecF_arch_bac"/>
</dbReference>
<feature type="domain" description="Protein export membrane protein SecD/SecF C-terminal" evidence="15">
    <location>
        <begin position="672"/>
        <end position="857"/>
    </location>
</feature>
<comment type="subunit">
    <text evidence="13">Forms a complex with SecF. Part of the essential Sec protein translocation apparatus which comprises SecA, SecYEG and auxiliary proteins SecDF-YajC and YidC.</text>
</comment>
<accession>A0A1H7HGC5</accession>
<dbReference type="OrthoDB" id="9805019at2"/>
<evidence type="ECO:0000256" key="12">
    <source>
        <dbReference type="ARBA" id="ARBA00061053"/>
    </source>
</evidence>
<dbReference type="PANTHER" id="PTHR30081:SF1">
    <property type="entry name" value="PROTEIN TRANSLOCASE SUBUNIT SECD"/>
    <property type="match status" value="1"/>
</dbReference>
<feature type="transmembrane region" description="Helical" evidence="13">
    <location>
        <begin position="517"/>
        <end position="545"/>
    </location>
</feature>
<feature type="domain" description="SecDF P1 head subdomain" evidence="17">
    <location>
        <begin position="260"/>
        <end position="372"/>
    </location>
</feature>
<dbReference type="GO" id="GO:0015450">
    <property type="term" value="F:protein-transporting ATPase activity"/>
    <property type="evidence" value="ECO:0007669"/>
    <property type="project" value="InterPro"/>
</dbReference>
<dbReference type="NCBIfam" id="TIGR01129">
    <property type="entry name" value="secD"/>
    <property type="match status" value="1"/>
</dbReference>
<evidence type="ECO:0000256" key="5">
    <source>
        <dbReference type="ARBA" id="ARBA00022692"/>
    </source>
</evidence>
<feature type="transmembrane region" description="Helical" evidence="13">
    <location>
        <begin position="576"/>
        <end position="594"/>
    </location>
</feature>
<dbReference type="GO" id="GO:0065002">
    <property type="term" value="P:intracellular protein transmembrane transport"/>
    <property type="evidence" value="ECO:0007669"/>
    <property type="project" value="UniProtKB-UniRule"/>
</dbReference>
<feature type="transmembrane region" description="Helical" evidence="13">
    <location>
        <begin position="829"/>
        <end position="856"/>
    </location>
</feature>
<comment type="similarity">
    <text evidence="12">In the N-terminal section; belongs to the SecD/SecF family. SecD subfamily.</text>
</comment>
<evidence type="ECO:0000256" key="2">
    <source>
        <dbReference type="ARBA" id="ARBA00022448"/>
    </source>
</evidence>
<evidence type="ECO:0000256" key="10">
    <source>
        <dbReference type="ARBA" id="ARBA00059018"/>
    </source>
</evidence>
<comment type="similarity">
    <text evidence="14">Belongs to the SecD/SecF family. SecF subfamily.</text>
</comment>
<evidence type="ECO:0000256" key="14">
    <source>
        <dbReference type="HAMAP-Rule" id="MF_01464"/>
    </source>
</evidence>
<keyword evidence="3 13" id="KW-1003">Cell membrane</keyword>
<dbReference type="PANTHER" id="PTHR30081">
    <property type="entry name" value="PROTEIN-EXPORT MEMBRANE PROTEIN SEC"/>
    <property type="match status" value="1"/>
</dbReference>
<feature type="transmembrane region" description="Helical" evidence="13">
    <location>
        <begin position="726"/>
        <end position="746"/>
    </location>
</feature>
<evidence type="ECO:0000256" key="9">
    <source>
        <dbReference type="ARBA" id="ARBA00023136"/>
    </source>
</evidence>
<comment type="function">
    <text evidence="10 13">Part of the Sec protein translocase complex. Interacts with the SecYEG preprotein conducting channel. SecDF uses the proton motive force (PMF) to complete protein translocation after the ATP-dependent function of SecA.</text>
</comment>
<dbReference type="FunFam" id="1.20.1640.10:FF:000004">
    <property type="entry name" value="Protein translocase subunit SecD"/>
    <property type="match status" value="1"/>
</dbReference>
<dbReference type="InterPro" id="IPR005665">
    <property type="entry name" value="SecF_bac"/>
</dbReference>
<dbReference type="FunFam" id="3.30.1360.200:FF:000002">
    <property type="entry name" value="Preprotein translocase subunit SecD"/>
    <property type="match status" value="1"/>
</dbReference>
<keyword evidence="8 13" id="KW-0811">Translocation</keyword>
<organism evidence="18 19">
    <name type="scientific">Roseovarius azorensis</name>
    <dbReference type="NCBI Taxonomy" id="1287727"/>
    <lineage>
        <taxon>Bacteria</taxon>
        <taxon>Pseudomonadati</taxon>
        <taxon>Pseudomonadota</taxon>
        <taxon>Alphaproteobacteria</taxon>
        <taxon>Rhodobacterales</taxon>
        <taxon>Roseobacteraceae</taxon>
        <taxon>Roseovarius</taxon>
    </lineage>
</organism>
<feature type="transmembrane region" description="Helical" evidence="13">
    <location>
        <begin position="446"/>
        <end position="468"/>
    </location>
</feature>
<protein>
    <recommendedName>
        <fullName evidence="13 14">Multifunctional fusion protein</fullName>
    </recommendedName>
    <domain>
        <recommendedName>
            <fullName evidence="13">Protein translocase subunit SecD</fullName>
        </recommendedName>
    </domain>
    <domain>
        <recommendedName>
            <fullName evidence="14">Protein-export membrane protein SecF</fullName>
        </recommendedName>
    </domain>
</protein>
<dbReference type="InterPro" id="IPR055344">
    <property type="entry name" value="SecD_SecF_C_bact"/>
</dbReference>
<evidence type="ECO:0000259" key="15">
    <source>
        <dbReference type="Pfam" id="PF02355"/>
    </source>
</evidence>
<keyword evidence="9 13" id="KW-0472">Membrane</keyword>
<dbReference type="InterPro" id="IPR048634">
    <property type="entry name" value="SecD_SecF_C"/>
</dbReference>
<keyword evidence="5 13" id="KW-0812">Transmembrane</keyword>
<evidence type="ECO:0000256" key="11">
    <source>
        <dbReference type="ARBA" id="ARBA00060856"/>
    </source>
</evidence>
<dbReference type="HAMAP" id="MF_01464_B">
    <property type="entry name" value="SecF_B"/>
    <property type="match status" value="1"/>
</dbReference>
<dbReference type="InterPro" id="IPR048631">
    <property type="entry name" value="SecD_1st"/>
</dbReference>
<dbReference type="GO" id="GO:0043952">
    <property type="term" value="P:protein transport by the Sec complex"/>
    <property type="evidence" value="ECO:0007669"/>
    <property type="project" value="UniProtKB-UniRule"/>
</dbReference>
<comment type="similarity">
    <text evidence="13">Belongs to the SecD/SecF family. SecD subfamily.</text>
</comment>
<dbReference type="Gene3D" id="3.30.70.3400">
    <property type="match status" value="1"/>
</dbReference>
<feature type="transmembrane region" description="Helical" evidence="13">
    <location>
        <begin position="418"/>
        <end position="440"/>
    </location>
</feature>
<comment type="subunit">
    <text evidence="14">Forms a complex with SecD. Part of the essential Sec protein translocation apparatus which comprises SecA, SecYEG and auxiliary proteins SecDF-YajC and YidC.</text>
</comment>
<evidence type="ECO:0000256" key="3">
    <source>
        <dbReference type="ARBA" id="ARBA00022475"/>
    </source>
</evidence>
<dbReference type="Gene3D" id="3.30.1360.200">
    <property type="match status" value="1"/>
</dbReference>
<comment type="subcellular location">
    <subcellularLocation>
        <location evidence="1 13">Cell membrane</location>
        <topology evidence="1 13">Multi-pass membrane protein</topology>
    </subcellularLocation>
</comment>
<dbReference type="NCBIfam" id="TIGR00916">
    <property type="entry name" value="2A0604s01"/>
    <property type="match status" value="2"/>
</dbReference>
<feature type="transmembrane region" description="Helical" evidence="13">
    <location>
        <begin position="752"/>
        <end position="775"/>
    </location>
</feature>
<dbReference type="EMBL" id="FOAG01000001">
    <property type="protein sequence ID" value="SEK49426.1"/>
    <property type="molecule type" value="Genomic_DNA"/>
</dbReference>
<feature type="domain" description="Protein export membrane protein SecD/SecF C-terminal" evidence="15">
    <location>
        <begin position="375"/>
        <end position="544"/>
    </location>
</feature>
<feature type="transmembrane region" description="Helical" evidence="13">
    <location>
        <begin position="393"/>
        <end position="411"/>
    </location>
</feature>
<evidence type="ECO:0000256" key="7">
    <source>
        <dbReference type="ARBA" id="ARBA00022989"/>
    </source>
</evidence>
<evidence type="ECO:0000259" key="16">
    <source>
        <dbReference type="Pfam" id="PF21760"/>
    </source>
</evidence>
<feature type="transmembrane region" description="Helical" evidence="13">
    <location>
        <begin position="489"/>
        <end position="511"/>
    </location>
</feature>
<dbReference type="InterPro" id="IPR005791">
    <property type="entry name" value="SecD"/>
</dbReference>
<dbReference type="InterPro" id="IPR022646">
    <property type="entry name" value="SecD/SecF_CS"/>
</dbReference>
<dbReference type="FunFam" id="1.20.1640.10:FF:000024">
    <property type="entry name" value="Multifunctional fusion protein"/>
    <property type="match status" value="1"/>
</dbReference>
<dbReference type="Pfam" id="PF22599">
    <property type="entry name" value="SecDF_P1_head"/>
    <property type="match status" value="1"/>
</dbReference>
<evidence type="ECO:0000256" key="13">
    <source>
        <dbReference type="HAMAP-Rule" id="MF_01463"/>
    </source>
</evidence>
<evidence type="ECO:0000313" key="18">
    <source>
        <dbReference type="EMBL" id="SEK49426.1"/>
    </source>
</evidence>
<dbReference type="NCBIfam" id="NF009583">
    <property type="entry name" value="PRK13024.1-3"/>
    <property type="match status" value="1"/>
</dbReference>
<feature type="transmembrane region" description="Helical" evidence="13">
    <location>
        <begin position="699"/>
        <end position="719"/>
    </location>
</feature>
<dbReference type="RefSeq" id="WP_093031519.1">
    <property type="nucleotide sequence ID" value="NZ_FOAG01000001.1"/>
</dbReference>
<dbReference type="Proteomes" id="UP000199582">
    <property type="component" value="Unassembled WGS sequence"/>
</dbReference>
<dbReference type="STRING" id="1287727.SAMN05443999_101532"/>
<dbReference type="GO" id="GO:0006605">
    <property type="term" value="P:protein targeting"/>
    <property type="evidence" value="ECO:0007669"/>
    <property type="project" value="UniProtKB-UniRule"/>
</dbReference>
<dbReference type="SUPFAM" id="SSF82866">
    <property type="entry name" value="Multidrug efflux transporter AcrB transmembrane domain"/>
    <property type="match status" value="2"/>
</dbReference>
<dbReference type="Pfam" id="PF02355">
    <property type="entry name" value="SecD_SecF_C"/>
    <property type="match status" value="2"/>
</dbReference>
<evidence type="ECO:0000313" key="19">
    <source>
        <dbReference type="Proteomes" id="UP000199582"/>
    </source>
</evidence>
<evidence type="ECO:0000256" key="1">
    <source>
        <dbReference type="ARBA" id="ARBA00004651"/>
    </source>
</evidence>
<comment type="caution">
    <text evidence="13">Lacks conserved residue(s) required for the propagation of feature annotation.</text>
</comment>
<evidence type="ECO:0000256" key="4">
    <source>
        <dbReference type="ARBA" id="ARBA00022519"/>
    </source>
</evidence>